<feature type="domain" description="Cytochrome c" evidence="6">
    <location>
        <begin position="84"/>
        <end position="177"/>
    </location>
</feature>
<name>I4ALN4_BERLS</name>
<evidence type="ECO:0000256" key="2">
    <source>
        <dbReference type="ARBA" id="ARBA00022723"/>
    </source>
</evidence>
<sequence precursor="true">MLFKQLLIQKSYSDRANQLRSFKRCLKRNVTGSAFCFALMLLVFSTITTLSMQCAYAQDSTAQTTDETVATTDDGAETAGASPEVIAQGKELFEGNCAQCHAVHKKVVGPALNGVESRWPSRAAVTNFIKYPEKVIMGGENEYAAKLYKEYGQMMPNHDFFKDEEIASILDYIKNAPVPVAVVPTNTDTTTTTTGESGAANSGLLLGIVIALVTILLIVAVVLVVLTSVLANYLKREKLNEDEDTVVSQSIFDFKAFFTSSGFIGVVLFILVSVGAKELFAGLWTIGVQQGYAPTQPIKFSHKLHAGLYEIDCKFCHSGVEKGKSAVIPSANVCMNCHGELRRGSPEIQKIYTAIEKNEPIQWVRIHNLPDLSYFNHSQHVKVGGIECETCHGDIKEMEVVQQVSLLTMGWCVNCHREWDVNAKGNDYYDNLIKLHNSTSKEPLKVEDIGGLECSKCHY</sequence>
<gene>
    <name evidence="7" type="ordered locus">Fleli_2504</name>
</gene>
<dbReference type="EMBL" id="CP003345">
    <property type="protein sequence ID" value="AFM04869.1"/>
    <property type="molecule type" value="Genomic_DNA"/>
</dbReference>
<dbReference type="PANTHER" id="PTHR39425">
    <property type="entry name" value="LIPOPROTEIN CYTOCHROME C"/>
    <property type="match status" value="1"/>
</dbReference>
<evidence type="ECO:0000313" key="8">
    <source>
        <dbReference type="Proteomes" id="UP000006054"/>
    </source>
</evidence>
<accession>I4ALN4</accession>
<feature type="transmembrane region" description="Helical" evidence="5">
    <location>
        <begin position="204"/>
        <end position="234"/>
    </location>
</feature>
<protein>
    <submittedName>
        <fullName evidence="7">Cytochrome c, mono-and diheme variants family</fullName>
    </submittedName>
</protein>
<dbReference type="Pfam" id="PF00034">
    <property type="entry name" value="Cytochrom_C"/>
    <property type="match status" value="1"/>
</dbReference>
<dbReference type="InterPro" id="IPR009056">
    <property type="entry name" value="Cyt_c-like_dom"/>
</dbReference>
<dbReference type="PROSITE" id="PS51007">
    <property type="entry name" value="CYTC"/>
    <property type="match status" value="1"/>
</dbReference>
<dbReference type="InterPro" id="IPR036280">
    <property type="entry name" value="Multihaem_cyt_sf"/>
</dbReference>
<dbReference type="SUPFAM" id="SSF48695">
    <property type="entry name" value="Multiheme cytochromes"/>
    <property type="match status" value="1"/>
</dbReference>
<organism evidence="7 8">
    <name type="scientific">Bernardetia litoralis (strain ATCC 23117 / DSM 6794 / NBRC 15988 / NCIMB 1366 / Fx l1 / Sio-4)</name>
    <name type="common">Flexibacter litoralis</name>
    <dbReference type="NCBI Taxonomy" id="880071"/>
    <lineage>
        <taxon>Bacteria</taxon>
        <taxon>Pseudomonadati</taxon>
        <taxon>Bacteroidota</taxon>
        <taxon>Cytophagia</taxon>
        <taxon>Cytophagales</taxon>
        <taxon>Bernardetiaceae</taxon>
        <taxon>Bernardetia</taxon>
    </lineage>
</organism>
<dbReference type="GO" id="GO:0009055">
    <property type="term" value="F:electron transfer activity"/>
    <property type="evidence" value="ECO:0007669"/>
    <property type="project" value="InterPro"/>
</dbReference>
<evidence type="ECO:0000256" key="3">
    <source>
        <dbReference type="ARBA" id="ARBA00023004"/>
    </source>
</evidence>
<dbReference type="AlphaFoldDB" id="I4ALN4"/>
<keyword evidence="5" id="KW-1133">Transmembrane helix</keyword>
<evidence type="ECO:0000256" key="4">
    <source>
        <dbReference type="PROSITE-ProRule" id="PRU00433"/>
    </source>
</evidence>
<evidence type="ECO:0000256" key="1">
    <source>
        <dbReference type="ARBA" id="ARBA00022617"/>
    </source>
</evidence>
<dbReference type="InterPro" id="IPR036909">
    <property type="entry name" value="Cyt_c-like_dom_sf"/>
</dbReference>
<reference evidence="8" key="1">
    <citation type="submission" date="2012-06" db="EMBL/GenBank/DDBJ databases">
        <title>The complete genome of Flexibacter litoralis DSM 6794.</title>
        <authorList>
            <person name="Lucas S."/>
            <person name="Copeland A."/>
            <person name="Lapidus A."/>
            <person name="Glavina del Rio T."/>
            <person name="Dalin E."/>
            <person name="Tice H."/>
            <person name="Bruce D."/>
            <person name="Goodwin L."/>
            <person name="Pitluck S."/>
            <person name="Peters L."/>
            <person name="Ovchinnikova G."/>
            <person name="Lu M."/>
            <person name="Kyrpides N."/>
            <person name="Mavromatis K."/>
            <person name="Ivanova N."/>
            <person name="Brettin T."/>
            <person name="Detter J.C."/>
            <person name="Han C."/>
            <person name="Larimer F."/>
            <person name="Land M."/>
            <person name="Hauser L."/>
            <person name="Markowitz V."/>
            <person name="Cheng J.-F."/>
            <person name="Hugenholtz P."/>
            <person name="Woyke T."/>
            <person name="Wu D."/>
            <person name="Spring S."/>
            <person name="Lang E."/>
            <person name="Kopitz M."/>
            <person name="Brambilla E."/>
            <person name="Klenk H.-P."/>
            <person name="Eisen J.A."/>
        </authorList>
    </citation>
    <scope>NUCLEOTIDE SEQUENCE [LARGE SCALE GENOMIC DNA]</scope>
    <source>
        <strain evidence="8">ATCC 23117 / DSM 6794 / NBRC 15988 / NCIMB 1366 / Sio-4</strain>
    </source>
</reference>
<keyword evidence="1 4" id="KW-0349">Heme</keyword>
<dbReference type="CDD" id="cd08168">
    <property type="entry name" value="Cytochrom_C3"/>
    <property type="match status" value="1"/>
</dbReference>
<keyword evidence="5" id="KW-0812">Transmembrane</keyword>
<proteinExistence type="predicted"/>
<keyword evidence="8" id="KW-1185">Reference proteome</keyword>
<feature type="transmembrane region" description="Helical" evidence="5">
    <location>
        <begin position="254"/>
        <end position="276"/>
    </location>
</feature>
<dbReference type="GO" id="GO:0020037">
    <property type="term" value="F:heme binding"/>
    <property type="evidence" value="ECO:0007669"/>
    <property type="project" value="InterPro"/>
</dbReference>
<dbReference type="PANTHER" id="PTHR39425:SF1">
    <property type="entry name" value="CYTOCHROME C7-LIKE DOMAIN-CONTAINING PROTEIN"/>
    <property type="match status" value="1"/>
</dbReference>
<dbReference type="GO" id="GO:0046872">
    <property type="term" value="F:metal ion binding"/>
    <property type="evidence" value="ECO:0007669"/>
    <property type="project" value="UniProtKB-KW"/>
</dbReference>
<dbReference type="HOGENOM" id="CLU_601056_0_0_10"/>
<dbReference type="eggNOG" id="COG2010">
    <property type="taxonomic scope" value="Bacteria"/>
</dbReference>
<dbReference type="SUPFAM" id="SSF46626">
    <property type="entry name" value="Cytochrome c"/>
    <property type="match status" value="1"/>
</dbReference>
<keyword evidence="3 4" id="KW-0408">Iron</keyword>
<dbReference type="Gene3D" id="1.10.760.10">
    <property type="entry name" value="Cytochrome c-like domain"/>
    <property type="match status" value="1"/>
</dbReference>
<dbReference type="STRING" id="880071.Fleli_2504"/>
<evidence type="ECO:0000259" key="6">
    <source>
        <dbReference type="PROSITE" id="PS51007"/>
    </source>
</evidence>
<dbReference type="RefSeq" id="WP_014798306.1">
    <property type="nucleotide sequence ID" value="NC_018018.1"/>
</dbReference>
<dbReference type="Gene3D" id="3.90.10.10">
    <property type="entry name" value="Cytochrome C3"/>
    <property type="match status" value="2"/>
</dbReference>
<evidence type="ECO:0000256" key="5">
    <source>
        <dbReference type="SAM" id="Phobius"/>
    </source>
</evidence>
<dbReference type="PATRIC" id="fig|880071.3.peg.2493"/>
<dbReference type="KEGG" id="fli:Fleli_2504"/>
<dbReference type="Proteomes" id="UP000006054">
    <property type="component" value="Chromosome"/>
</dbReference>
<keyword evidence="2 4" id="KW-0479">Metal-binding</keyword>
<evidence type="ECO:0000313" key="7">
    <source>
        <dbReference type="EMBL" id="AFM04869.1"/>
    </source>
</evidence>
<keyword evidence="5" id="KW-0472">Membrane</keyword>